<keyword evidence="4" id="KW-0449">Lipoprotein</keyword>
<keyword evidence="3 4" id="KW-0998">Cell outer membrane</keyword>
<dbReference type="InterPro" id="IPR017687">
    <property type="entry name" value="BamB"/>
</dbReference>
<keyword evidence="1 4" id="KW-0732">Signal</keyword>
<dbReference type="InterPro" id="IPR015943">
    <property type="entry name" value="WD40/YVTN_repeat-like_dom_sf"/>
</dbReference>
<dbReference type="InterPro" id="IPR011047">
    <property type="entry name" value="Quinoprotein_ADH-like_sf"/>
</dbReference>
<feature type="signal peptide" evidence="5">
    <location>
        <begin position="1"/>
        <end position="30"/>
    </location>
</feature>
<comment type="similarity">
    <text evidence="4">Belongs to the BamB family.</text>
</comment>
<dbReference type="PANTHER" id="PTHR34512:SF30">
    <property type="entry name" value="OUTER MEMBRANE PROTEIN ASSEMBLY FACTOR BAMB"/>
    <property type="match status" value="1"/>
</dbReference>
<name>A0ABT1XHP9_9BURK</name>
<comment type="function">
    <text evidence="4">Part of the outer membrane protein assembly complex, which is involved in assembly and insertion of beta-barrel proteins into the outer membrane.</text>
</comment>
<keyword evidence="4" id="KW-0564">Palmitate</keyword>
<evidence type="ECO:0000256" key="2">
    <source>
        <dbReference type="ARBA" id="ARBA00023136"/>
    </source>
</evidence>
<feature type="chain" id="PRO_5046663206" description="Outer membrane protein assembly factor BamB" evidence="5">
    <location>
        <begin position="31"/>
        <end position="392"/>
    </location>
</feature>
<dbReference type="Gene3D" id="2.130.10.10">
    <property type="entry name" value="YVTN repeat-like/Quinoprotein amine dehydrogenase"/>
    <property type="match status" value="1"/>
</dbReference>
<dbReference type="NCBIfam" id="TIGR03300">
    <property type="entry name" value="assembly_YfgL"/>
    <property type="match status" value="1"/>
</dbReference>
<gene>
    <name evidence="4 7" type="primary">bamB</name>
    <name evidence="7" type="ORF">NSP04_09135</name>
</gene>
<evidence type="ECO:0000256" key="1">
    <source>
        <dbReference type="ARBA" id="ARBA00022729"/>
    </source>
</evidence>
<proteinExistence type="inferred from homology"/>
<dbReference type="PROSITE" id="PS51257">
    <property type="entry name" value="PROKAR_LIPOPROTEIN"/>
    <property type="match status" value="1"/>
</dbReference>
<dbReference type="SMART" id="SM00564">
    <property type="entry name" value="PQQ"/>
    <property type="match status" value="6"/>
</dbReference>
<dbReference type="InterPro" id="IPR002372">
    <property type="entry name" value="PQQ_rpt_dom"/>
</dbReference>
<sequence length="392" mass="41418">MSERMNQAAKFTAAFALLALLGGCSTISSTMSNLNPFGGNAVKPAALQDFTPQIKVTNVWSVDVGDSKQGNFVPVLLESTVYAASEEGQLVAIDKATGKIKWKVKVGSKLKAGVAATLDAVAVIDVNNNLIAFDANGKQIWQTGVGADVSSVPIGAAGTILVRSIDFSVIAYSSSNGAQRWKYSRQLPPLTLRVNTPVDVNNARVYAGFPGGRLVALDLNSGTVSWEGTLASPSGTTEIERITDVTGTPIYNFREVCAAAFQGKLGCLDSVSARPVWTVDFSAPNGASVDDRYMIAPNELGNMFAFSRSGGKQVWRIETFQRRLPTTPTVIGRAVAVGDFDGYLHFIERDTGKTIARTKVGSTAFASQPVAADTDALIVQSRGGSVALISVQ</sequence>
<comment type="caution">
    <text evidence="7">The sequence shown here is derived from an EMBL/GenBank/DDBJ whole genome shotgun (WGS) entry which is preliminary data.</text>
</comment>
<dbReference type="PANTHER" id="PTHR34512">
    <property type="entry name" value="CELL SURFACE PROTEIN"/>
    <property type="match status" value="1"/>
</dbReference>
<keyword evidence="2 4" id="KW-0472">Membrane</keyword>
<organism evidence="7 8">
    <name type="scientific">Limnobacter parvus</name>
    <dbReference type="NCBI Taxonomy" id="2939690"/>
    <lineage>
        <taxon>Bacteria</taxon>
        <taxon>Pseudomonadati</taxon>
        <taxon>Pseudomonadota</taxon>
        <taxon>Betaproteobacteria</taxon>
        <taxon>Burkholderiales</taxon>
        <taxon>Burkholderiaceae</taxon>
        <taxon>Limnobacter</taxon>
    </lineage>
</organism>
<evidence type="ECO:0000259" key="6">
    <source>
        <dbReference type="Pfam" id="PF13360"/>
    </source>
</evidence>
<evidence type="ECO:0000256" key="5">
    <source>
        <dbReference type="SAM" id="SignalP"/>
    </source>
</evidence>
<dbReference type="Pfam" id="PF13360">
    <property type="entry name" value="PQQ_2"/>
    <property type="match status" value="1"/>
</dbReference>
<keyword evidence="8" id="KW-1185">Reference proteome</keyword>
<evidence type="ECO:0000256" key="3">
    <source>
        <dbReference type="ARBA" id="ARBA00023237"/>
    </source>
</evidence>
<dbReference type="Proteomes" id="UP001165267">
    <property type="component" value="Unassembled WGS sequence"/>
</dbReference>
<dbReference type="SUPFAM" id="SSF50998">
    <property type="entry name" value="Quinoprotein alcohol dehydrogenase-like"/>
    <property type="match status" value="1"/>
</dbReference>
<comment type="subcellular location">
    <subcellularLocation>
        <location evidence="4">Cell outer membrane</location>
        <topology evidence="4">Lipid-anchor</topology>
    </subcellularLocation>
</comment>
<dbReference type="EMBL" id="JANKHG010000017">
    <property type="protein sequence ID" value="MCR2746811.1"/>
    <property type="molecule type" value="Genomic_DNA"/>
</dbReference>
<evidence type="ECO:0000256" key="4">
    <source>
        <dbReference type="HAMAP-Rule" id="MF_00923"/>
    </source>
</evidence>
<dbReference type="InterPro" id="IPR018391">
    <property type="entry name" value="PQQ_b-propeller_rpt"/>
</dbReference>
<dbReference type="RefSeq" id="WP_257512023.1">
    <property type="nucleotide sequence ID" value="NZ_JANKHG010000017.1"/>
</dbReference>
<comment type="subunit">
    <text evidence="4">Part of the Bam complex.</text>
</comment>
<feature type="domain" description="Pyrrolo-quinoline quinone repeat" evidence="6">
    <location>
        <begin position="102"/>
        <end position="316"/>
    </location>
</feature>
<protein>
    <recommendedName>
        <fullName evidence="4">Outer membrane protein assembly factor BamB</fullName>
    </recommendedName>
</protein>
<evidence type="ECO:0000313" key="7">
    <source>
        <dbReference type="EMBL" id="MCR2746811.1"/>
    </source>
</evidence>
<reference evidence="7" key="1">
    <citation type="submission" date="2022-07" db="EMBL/GenBank/DDBJ databases">
        <authorList>
            <person name="Xamxidin M."/>
        </authorList>
    </citation>
    <scope>NUCLEOTIDE SEQUENCE</scope>
    <source>
        <strain evidence="7">YS8-69</strain>
    </source>
</reference>
<dbReference type="HAMAP" id="MF_00923">
    <property type="entry name" value="OM_assembly_BamB"/>
    <property type="match status" value="1"/>
</dbReference>
<evidence type="ECO:0000313" key="8">
    <source>
        <dbReference type="Proteomes" id="UP001165267"/>
    </source>
</evidence>
<accession>A0ABT1XHP9</accession>